<accession>A0ABQ4YUN1</accession>
<feature type="compositionally biased region" description="Basic and acidic residues" evidence="1">
    <location>
        <begin position="757"/>
        <end position="774"/>
    </location>
</feature>
<dbReference type="SUPFAM" id="SSF56672">
    <property type="entry name" value="DNA/RNA polymerases"/>
    <property type="match status" value="1"/>
</dbReference>
<feature type="compositionally biased region" description="Basic and acidic residues" evidence="1">
    <location>
        <begin position="141"/>
        <end position="165"/>
    </location>
</feature>
<dbReference type="InterPro" id="IPR013103">
    <property type="entry name" value="RVT_2"/>
</dbReference>
<gene>
    <name evidence="3" type="ORF">Tco_0747787</name>
</gene>
<dbReference type="PANTHER" id="PTHR11439">
    <property type="entry name" value="GAG-POL-RELATED RETROTRANSPOSON"/>
    <property type="match status" value="1"/>
</dbReference>
<keyword evidence="4" id="KW-1185">Reference proteome</keyword>
<dbReference type="InterPro" id="IPR043502">
    <property type="entry name" value="DNA/RNA_pol_sf"/>
</dbReference>
<dbReference type="PANTHER" id="PTHR11439:SF521">
    <property type="entry name" value="RNA-DIRECTED DNA POLYMERASE"/>
    <property type="match status" value="1"/>
</dbReference>
<evidence type="ECO:0000259" key="2">
    <source>
        <dbReference type="Pfam" id="PF07727"/>
    </source>
</evidence>
<protein>
    <submittedName>
        <fullName evidence="3">Retrovirus-related pol polyprotein from transposon TNT 1-94</fullName>
    </submittedName>
</protein>
<reference evidence="3" key="2">
    <citation type="submission" date="2022-01" db="EMBL/GenBank/DDBJ databases">
        <authorList>
            <person name="Yamashiro T."/>
            <person name="Shiraishi A."/>
            <person name="Satake H."/>
            <person name="Nakayama K."/>
        </authorList>
    </citation>
    <scope>NUCLEOTIDE SEQUENCE</scope>
</reference>
<reference evidence="3" key="1">
    <citation type="journal article" date="2022" name="Int. J. Mol. Sci.">
        <title>Draft Genome of Tanacetum Coccineum: Genomic Comparison of Closely Related Tanacetum-Family Plants.</title>
        <authorList>
            <person name="Yamashiro T."/>
            <person name="Shiraishi A."/>
            <person name="Nakayama K."/>
            <person name="Satake H."/>
        </authorList>
    </citation>
    <scope>NUCLEOTIDE SEQUENCE</scope>
</reference>
<dbReference type="EMBL" id="BQNB010010734">
    <property type="protein sequence ID" value="GJS81246.1"/>
    <property type="molecule type" value="Genomic_DNA"/>
</dbReference>
<evidence type="ECO:0000313" key="3">
    <source>
        <dbReference type="EMBL" id="GJS81246.1"/>
    </source>
</evidence>
<sequence length="821" mass="93162">MVELLLGSFILRFNSKGNKKDKKKNDKKGKGKSEYLAPKAGIVKQKFQGTCYNSQVDLMLLLEIRKNLGVPVGMGLPVLNKFGFRLVFESDKFVLSKNQMYVGKGYAVNAMFKLNVHGRSQTAIHYMNSLLIDCGTGSSSRLDDKVVQDKRQRDDNDLQDERQDQTDEEEVEPRRSKRARNEKSFGPDFVSFMVENEPTSYREAVTSSEGQQWREAIKSEIESILQNHTWELVDLPPGCKPLGYKWIFKKKMKADGTVDKYKARLVIQGFRQREGLDYFDTYSPVTRITSIRMIIAIAALRNLEIHQMDVKTAFLNGDLEEEIYMNQPEGFIAPGQEGKVCRLVKSLYGLKQAPKQWHQKFDHTMLENGFKINECDKCVYVKDTSSGYVILCLYVDDMLIVGSNDKIIRSTKDMLKSKFDMKDMGLADVILGIKIIRTQNGLVLSQAHYVDKILNTHNAGDSGQARTPIDTSMHLSKNRGLGVAQLEYSRIIGMLMYLMTGTRPDLAYAVSRLSRYTSNPSYAHWKAITRVLHYLRYSRDYGLHYDRHPAVIEGYSDANWISDIKDSRSTSGYVFTLGGAAISWKSSKQTVIAKSTMESEFIALDKCGEEAEWLRQFVEDIPRWPKPVTAISIHCDSKSAMGRAKSTMYNGKSRHIRRRHNSIRQLLSTGVISIDYVASKDNIADPFTKGLSRELVRAGLEGVARPHYVIVASSTLKLFIDDVLGRHDNLISLLKEGIAAILETELLLEKETRVVKSEEKKEDKKANEKKRDMSKVNSATNCTARRTFCQGTARKHSLDGDSEESAHHLQKKSIAEVSYYH</sequence>
<organism evidence="3 4">
    <name type="scientific">Tanacetum coccineum</name>
    <dbReference type="NCBI Taxonomy" id="301880"/>
    <lineage>
        <taxon>Eukaryota</taxon>
        <taxon>Viridiplantae</taxon>
        <taxon>Streptophyta</taxon>
        <taxon>Embryophyta</taxon>
        <taxon>Tracheophyta</taxon>
        <taxon>Spermatophyta</taxon>
        <taxon>Magnoliopsida</taxon>
        <taxon>eudicotyledons</taxon>
        <taxon>Gunneridae</taxon>
        <taxon>Pentapetalae</taxon>
        <taxon>asterids</taxon>
        <taxon>campanulids</taxon>
        <taxon>Asterales</taxon>
        <taxon>Asteraceae</taxon>
        <taxon>Asteroideae</taxon>
        <taxon>Anthemideae</taxon>
        <taxon>Anthemidinae</taxon>
        <taxon>Tanacetum</taxon>
    </lineage>
</organism>
<feature type="compositionally biased region" description="Basic and acidic residues" evidence="1">
    <location>
        <begin position="796"/>
        <end position="807"/>
    </location>
</feature>
<evidence type="ECO:0000256" key="1">
    <source>
        <dbReference type="SAM" id="MobiDB-lite"/>
    </source>
</evidence>
<feature type="region of interest" description="Disordered" evidence="1">
    <location>
        <begin position="794"/>
        <end position="821"/>
    </location>
</feature>
<feature type="region of interest" description="Disordered" evidence="1">
    <location>
        <begin position="139"/>
        <end position="181"/>
    </location>
</feature>
<dbReference type="Pfam" id="PF07727">
    <property type="entry name" value="RVT_2"/>
    <property type="match status" value="1"/>
</dbReference>
<dbReference type="Proteomes" id="UP001151760">
    <property type="component" value="Unassembled WGS sequence"/>
</dbReference>
<proteinExistence type="predicted"/>
<dbReference type="CDD" id="cd09272">
    <property type="entry name" value="RNase_HI_RT_Ty1"/>
    <property type="match status" value="1"/>
</dbReference>
<comment type="caution">
    <text evidence="3">The sequence shown here is derived from an EMBL/GenBank/DDBJ whole genome shotgun (WGS) entry which is preliminary data.</text>
</comment>
<feature type="region of interest" description="Disordered" evidence="1">
    <location>
        <begin position="757"/>
        <end position="778"/>
    </location>
</feature>
<feature type="domain" description="Reverse transcriptase Ty1/copia-type" evidence="2">
    <location>
        <begin position="227"/>
        <end position="469"/>
    </location>
</feature>
<evidence type="ECO:0000313" key="4">
    <source>
        <dbReference type="Proteomes" id="UP001151760"/>
    </source>
</evidence>
<name>A0ABQ4YUN1_9ASTR</name>